<proteinExistence type="predicted"/>
<name>A0A3T1DDT3_9BACL</name>
<evidence type="ECO:0008006" key="3">
    <source>
        <dbReference type="Google" id="ProtNLM"/>
    </source>
</evidence>
<reference evidence="1 2" key="1">
    <citation type="submission" date="2019-01" db="EMBL/GenBank/DDBJ databases">
        <title>Complete genome sequence of Cohnella hallensis HS21 isolated from Korean fir (Abies koreana) rhizospheric soil.</title>
        <authorList>
            <person name="Jiang L."/>
            <person name="Kang S.W."/>
            <person name="Kim S."/>
            <person name="Jung J."/>
            <person name="Kim C.Y."/>
            <person name="Kim D.H."/>
            <person name="Kim S.W."/>
            <person name="Lee J."/>
        </authorList>
    </citation>
    <scope>NUCLEOTIDE SEQUENCE [LARGE SCALE GENOMIC DNA]</scope>
    <source>
        <strain evidence="1 2">HS21</strain>
    </source>
</reference>
<dbReference type="OrthoDB" id="2922920at2"/>
<dbReference type="EMBL" id="AP019400">
    <property type="protein sequence ID" value="BBI36326.1"/>
    <property type="molecule type" value="Genomic_DNA"/>
</dbReference>
<protein>
    <recommendedName>
        <fullName evidence="3">Exosporium protein C</fullName>
    </recommendedName>
</protein>
<evidence type="ECO:0000313" key="2">
    <source>
        <dbReference type="Proteomes" id="UP000289856"/>
    </source>
</evidence>
<dbReference type="Proteomes" id="UP000289856">
    <property type="component" value="Chromosome"/>
</dbReference>
<organism evidence="1 2">
    <name type="scientific">Cohnella abietis</name>
    <dbReference type="NCBI Taxonomy" id="2507935"/>
    <lineage>
        <taxon>Bacteria</taxon>
        <taxon>Bacillati</taxon>
        <taxon>Bacillota</taxon>
        <taxon>Bacilli</taxon>
        <taxon>Bacillales</taxon>
        <taxon>Paenibacillaceae</taxon>
        <taxon>Cohnella</taxon>
    </lineage>
</organism>
<evidence type="ECO:0000313" key="1">
    <source>
        <dbReference type="EMBL" id="BBI36326.1"/>
    </source>
</evidence>
<dbReference type="KEGG" id="cohn:KCTCHS21_57250"/>
<keyword evidence="2" id="KW-1185">Reference proteome</keyword>
<dbReference type="AlphaFoldDB" id="A0A3T1DDT3"/>
<gene>
    <name evidence="1" type="ORF">KCTCHS21_57250</name>
</gene>
<dbReference type="RefSeq" id="WP_130615725.1">
    <property type="nucleotide sequence ID" value="NZ_AP019400.1"/>
</dbReference>
<sequence>MTTLLAYNATVVTPITDGVQINVPQTPAGVGIATVIVNVPNVVPRYVEIRATVGIRGDEGTGQYLFRLFRGTTEIYYSLLGAEAGFEKFYLNTIQKTDGNAAPGPHAYTLSIEKFTPDLSLTVIGPVEISASVYG</sequence>
<accession>A0A3T1DDT3</accession>